<dbReference type="GO" id="GO:0035091">
    <property type="term" value="F:phosphatidylinositol binding"/>
    <property type="evidence" value="ECO:0007669"/>
    <property type="project" value="InterPro"/>
</dbReference>
<dbReference type="InterPro" id="IPR041198">
    <property type="entry name" value="GGA_N-GAT"/>
</dbReference>
<dbReference type="Gene3D" id="1.25.40.90">
    <property type="match status" value="1"/>
</dbReference>
<dbReference type="GO" id="GO:0031267">
    <property type="term" value="F:small GTPase binding"/>
    <property type="evidence" value="ECO:0007669"/>
    <property type="project" value="InterPro"/>
</dbReference>
<dbReference type="Pfam" id="PF18308">
    <property type="entry name" value="GGA_N-GAT"/>
    <property type="match status" value="1"/>
</dbReference>
<feature type="domain" description="VHS" evidence="7">
    <location>
        <begin position="18"/>
        <end position="148"/>
    </location>
</feature>
<evidence type="ECO:0000313" key="10">
    <source>
        <dbReference type="Proteomes" id="UP001445076"/>
    </source>
</evidence>
<dbReference type="Pfam" id="PF03127">
    <property type="entry name" value="GAT"/>
    <property type="match status" value="1"/>
</dbReference>
<keyword evidence="10" id="KW-1185">Reference proteome</keyword>
<keyword evidence="6" id="KW-0653">Protein transport</keyword>
<dbReference type="AlphaFoldDB" id="A0AAW0XEQ6"/>
<dbReference type="Gene3D" id="1.20.5.170">
    <property type="match status" value="1"/>
</dbReference>
<dbReference type="CDD" id="cd03567">
    <property type="entry name" value="VHS_GGA_metazoan"/>
    <property type="match status" value="1"/>
</dbReference>
<dbReference type="PANTHER" id="PTHR45905:SF1">
    <property type="entry name" value="GOLGI-LOCALIZED, GAMMA-ADAPTIN EAR CONTAINING, ARF BINDING PROTEIN"/>
    <property type="match status" value="1"/>
</dbReference>
<protein>
    <submittedName>
        <fullName evidence="9">Uncharacterized protein</fullName>
    </submittedName>
</protein>
<dbReference type="Pfam" id="PF00790">
    <property type="entry name" value="VHS"/>
    <property type="match status" value="1"/>
</dbReference>
<proteinExistence type="inferred from homology"/>
<dbReference type="PROSITE" id="PS50179">
    <property type="entry name" value="VHS"/>
    <property type="match status" value="1"/>
</dbReference>
<evidence type="ECO:0000313" key="9">
    <source>
        <dbReference type="EMBL" id="KAK8738027.1"/>
    </source>
</evidence>
<reference evidence="9 10" key="1">
    <citation type="journal article" date="2024" name="BMC Genomics">
        <title>Genome assembly of redclaw crayfish (Cherax quadricarinatus) provides insights into its immune adaptation and hypoxia tolerance.</title>
        <authorList>
            <person name="Liu Z."/>
            <person name="Zheng J."/>
            <person name="Li H."/>
            <person name="Fang K."/>
            <person name="Wang S."/>
            <person name="He J."/>
            <person name="Zhou D."/>
            <person name="Weng S."/>
            <person name="Chi M."/>
            <person name="Gu Z."/>
            <person name="He J."/>
            <person name="Li F."/>
            <person name="Wang M."/>
        </authorList>
    </citation>
    <scope>NUCLEOTIDE SEQUENCE [LARGE SCALE GENOMIC DNA]</scope>
    <source>
        <strain evidence="9">ZL_2023a</strain>
    </source>
</reference>
<dbReference type="GO" id="GO:0006886">
    <property type="term" value="P:intracellular protein transport"/>
    <property type="evidence" value="ECO:0007669"/>
    <property type="project" value="InterPro"/>
</dbReference>
<dbReference type="Proteomes" id="UP001445076">
    <property type="component" value="Unassembled WGS sequence"/>
</dbReference>
<dbReference type="InterPro" id="IPR004152">
    <property type="entry name" value="GAT_dom"/>
</dbReference>
<comment type="caution">
    <text evidence="9">The sequence shown here is derived from an EMBL/GenBank/DDBJ whole genome shotgun (WGS) entry which is preliminary data.</text>
</comment>
<evidence type="ECO:0000259" key="7">
    <source>
        <dbReference type="PROSITE" id="PS50179"/>
    </source>
</evidence>
<dbReference type="Gene3D" id="1.20.58.160">
    <property type="match status" value="1"/>
</dbReference>
<keyword evidence="4" id="KW-0813">Transport</keyword>
<accession>A0AAW0XEQ6</accession>
<evidence type="ECO:0000259" key="8">
    <source>
        <dbReference type="PROSITE" id="PS50909"/>
    </source>
</evidence>
<evidence type="ECO:0000256" key="3">
    <source>
        <dbReference type="ARBA" id="ARBA00008099"/>
    </source>
</evidence>
<comment type="subcellular location">
    <subcellularLocation>
        <location evidence="2">Early endosome</location>
    </subcellularLocation>
    <subcellularLocation>
        <location evidence="1">Golgi apparatus</location>
        <location evidence="1">trans-Golgi network membrane</location>
        <topology evidence="1">Peripheral membrane protein</topology>
    </subcellularLocation>
</comment>
<evidence type="ECO:0000256" key="1">
    <source>
        <dbReference type="ARBA" id="ARBA00004150"/>
    </source>
</evidence>
<dbReference type="SUPFAM" id="SSF89009">
    <property type="entry name" value="GAT-like domain"/>
    <property type="match status" value="1"/>
</dbReference>
<dbReference type="GO" id="GO:0034394">
    <property type="term" value="P:protein localization to cell surface"/>
    <property type="evidence" value="ECO:0007669"/>
    <property type="project" value="TreeGrafter"/>
</dbReference>
<dbReference type="InterPro" id="IPR008942">
    <property type="entry name" value="ENTH_VHS"/>
</dbReference>
<dbReference type="InterPro" id="IPR038425">
    <property type="entry name" value="GAT_sf"/>
</dbReference>
<dbReference type="SUPFAM" id="SSF48464">
    <property type="entry name" value="ENTH/VHS domain"/>
    <property type="match status" value="1"/>
</dbReference>
<dbReference type="GO" id="GO:0006893">
    <property type="term" value="P:Golgi to plasma membrane transport"/>
    <property type="evidence" value="ECO:0007669"/>
    <property type="project" value="TreeGrafter"/>
</dbReference>
<dbReference type="InterPro" id="IPR002014">
    <property type="entry name" value="VHS_dom"/>
</dbReference>
<dbReference type="PANTHER" id="PTHR45905">
    <property type="entry name" value="GOLGI-LOCALIZED, GAMMA-ADAPTIN EAR CONTAINING, ARF BINDING PROTEIN"/>
    <property type="match status" value="1"/>
</dbReference>
<dbReference type="CDD" id="cd14234">
    <property type="entry name" value="GAT_GGA_meta"/>
    <property type="match status" value="1"/>
</dbReference>
<organism evidence="9 10">
    <name type="scientific">Cherax quadricarinatus</name>
    <name type="common">Australian red claw crayfish</name>
    <dbReference type="NCBI Taxonomy" id="27406"/>
    <lineage>
        <taxon>Eukaryota</taxon>
        <taxon>Metazoa</taxon>
        <taxon>Ecdysozoa</taxon>
        <taxon>Arthropoda</taxon>
        <taxon>Crustacea</taxon>
        <taxon>Multicrustacea</taxon>
        <taxon>Malacostraca</taxon>
        <taxon>Eumalacostraca</taxon>
        <taxon>Eucarida</taxon>
        <taxon>Decapoda</taxon>
        <taxon>Pleocyemata</taxon>
        <taxon>Astacidea</taxon>
        <taxon>Parastacoidea</taxon>
        <taxon>Parastacidae</taxon>
        <taxon>Cherax</taxon>
    </lineage>
</organism>
<evidence type="ECO:0000256" key="6">
    <source>
        <dbReference type="ARBA" id="ARBA00022927"/>
    </source>
</evidence>
<dbReference type="InterPro" id="IPR027422">
    <property type="entry name" value="GGA1-3"/>
</dbReference>
<name>A0AAW0XEQ6_CHEQU</name>
<keyword evidence="5" id="KW-0832">Ubl conjugation</keyword>
<feature type="domain" description="GAT" evidence="8">
    <location>
        <begin position="171"/>
        <end position="298"/>
    </location>
</feature>
<dbReference type="SMART" id="SM00288">
    <property type="entry name" value="VHS"/>
    <property type="match status" value="1"/>
</dbReference>
<sequence length="361" mass="39912">EANMAAAAPTLDALIQKSTSPLNTEDDPNSIQAVCHAVSAESGGVQTAVRLLAHKIQSPQEREALQALAVLQACVNNCGPAFHSEIGKFRFLNEMIKLVSPKYLGNHTHIMVKTKVVELLYTWTIDLKAEPKILEAYNMLKKQGVVKDDPQYIGAPTVPEPRSRANAVFEDEEKSRLLQRLLQSKNPEDLHKANALIKSMVKEDERRMERTSRRIVEVETAVNNVGVLDDMLSRHQESPASQADLDLMLELHSSCSTLRSNLYRLVSEMDDKEEGIGDLLKANDELSRVMGRYKLIVEGTKVDTQGTEVDGQQQVGKNDAGSQKDAEILLDLSTPEDVPSNQGIATLVNQDLHDIGKDLMV</sequence>
<dbReference type="GO" id="GO:0005769">
    <property type="term" value="C:early endosome"/>
    <property type="evidence" value="ECO:0007669"/>
    <property type="project" value="UniProtKB-SubCell"/>
</dbReference>
<feature type="non-terminal residue" evidence="9">
    <location>
        <position position="1"/>
    </location>
</feature>
<gene>
    <name evidence="9" type="ORF">OTU49_004358</name>
</gene>
<dbReference type="GO" id="GO:0005802">
    <property type="term" value="C:trans-Golgi network"/>
    <property type="evidence" value="ECO:0007669"/>
    <property type="project" value="InterPro"/>
</dbReference>
<dbReference type="GO" id="GO:0043130">
    <property type="term" value="F:ubiquitin binding"/>
    <property type="evidence" value="ECO:0007669"/>
    <property type="project" value="InterPro"/>
</dbReference>
<evidence type="ECO:0000256" key="2">
    <source>
        <dbReference type="ARBA" id="ARBA00004412"/>
    </source>
</evidence>
<dbReference type="EMBL" id="JARKIK010000041">
    <property type="protein sequence ID" value="KAK8738027.1"/>
    <property type="molecule type" value="Genomic_DNA"/>
</dbReference>
<comment type="similarity">
    <text evidence="3">Belongs to the GGA protein family.</text>
</comment>
<evidence type="ECO:0000256" key="5">
    <source>
        <dbReference type="ARBA" id="ARBA00022843"/>
    </source>
</evidence>
<evidence type="ECO:0000256" key="4">
    <source>
        <dbReference type="ARBA" id="ARBA00022448"/>
    </source>
</evidence>
<dbReference type="PROSITE" id="PS50909">
    <property type="entry name" value="GAT"/>
    <property type="match status" value="1"/>
</dbReference>